<sequence length="287" mass="31020">MRRVPVLEVVKFAYLFLFHEFGTIFRLVWFPLAIVALLGFAQGYLGIEAKVAAADFTYEPPSAAIFNLLVQIVSIVAFAMTAVALHRVILFNDRLPGTWLLFSLKRPERLFIGLSFLIGLVAIVAVAIPAVLAANTGASAAGILIGVTLLGIGAYLVVRLWPIYPIIVVEGRFSFREAFALSKGNFWRLVAVGTLGMLPVMIVGGVATLLFTRFYLAGVDEWAAASDDPFRSAGDALQTYLAVVSISGFLFSVVATGIGVPLICYSYKALRNIGAFEYLDENAAGRT</sequence>
<feature type="transmembrane region" description="Helical" evidence="1">
    <location>
        <begin position="65"/>
        <end position="89"/>
    </location>
</feature>
<feature type="transmembrane region" description="Helical" evidence="1">
    <location>
        <begin position="12"/>
        <end position="45"/>
    </location>
</feature>
<dbReference type="Proteomes" id="UP000199071">
    <property type="component" value="Unassembled WGS sequence"/>
</dbReference>
<keyword evidence="1" id="KW-0472">Membrane</keyword>
<keyword evidence="1" id="KW-1133">Transmembrane helix</keyword>
<dbReference type="EMBL" id="FMXQ01000002">
    <property type="protein sequence ID" value="SDB13408.1"/>
    <property type="molecule type" value="Genomic_DNA"/>
</dbReference>
<feature type="transmembrane region" description="Helical" evidence="1">
    <location>
        <begin position="240"/>
        <end position="265"/>
    </location>
</feature>
<name>A0A1G6AYF9_9HYPH</name>
<accession>A0A1G6AYF9</accession>
<reference evidence="2 3" key="1">
    <citation type="submission" date="2016-10" db="EMBL/GenBank/DDBJ databases">
        <authorList>
            <person name="de Groot N.N."/>
        </authorList>
    </citation>
    <scope>NUCLEOTIDE SEQUENCE [LARGE SCALE GENOMIC DNA]</scope>
    <source>
        <strain evidence="2 3">ATCC 35022</strain>
    </source>
</reference>
<keyword evidence="3" id="KW-1185">Reference proteome</keyword>
<proteinExistence type="predicted"/>
<evidence type="ECO:0000313" key="3">
    <source>
        <dbReference type="Proteomes" id="UP000199071"/>
    </source>
</evidence>
<feature type="transmembrane region" description="Helical" evidence="1">
    <location>
        <begin position="186"/>
        <end position="211"/>
    </location>
</feature>
<dbReference type="STRING" id="665467.SAMN02982931_01007"/>
<dbReference type="RefSeq" id="WP_090875162.1">
    <property type="nucleotide sequence ID" value="NZ_FMXQ01000002.1"/>
</dbReference>
<organism evidence="2 3">
    <name type="scientific">Bauldia litoralis</name>
    <dbReference type="NCBI Taxonomy" id="665467"/>
    <lineage>
        <taxon>Bacteria</taxon>
        <taxon>Pseudomonadati</taxon>
        <taxon>Pseudomonadota</taxon>
        <taxon>Alphaproteobacteria</taxon>
        <taxon>Hyphomicrobiales</taxon>
        <taxon>Kaistiaceae</taxon>
        <taxon>Bauldia</taxon>
    </lineage>
</organism>
<protein>
    <recommendedName>
        <fullName evidence="4">Membrane domain of glycerophosphoryl diester phosphodiesterase</fullName>
    </recommendedName>
</protein>
<dbReference type="AlphaFoldDB" id="A0A1G6AYF9"/>
<feature type="transmembrane region" description="Helical" evidence="1">
    <location>
        <begin position="138"/>
        <end position="158"/>
    </location>
</feature>
<gene>
    <name evidence="2" type="ORF">SAMN02982931_01007</name>
</gene>
<evidence type="ECO:0008006" key="4">
    <source>
        <dbReference type="Google" id="ProtNLM"/>
    </source>
</evidence>
<dbReference type="OrthoDB" id="7626257at2"/>
<evidence type="ECO:0000256" key="1">
    <source>
        <dbReference type="SAM" id="Phobius"/>
    </source>
</evidence>
<feature type="transmembrane region" description="Helical" evidence="1">
    <location>
        <begin position="110"/>
        <end position="132"/>
    </location>
</feature>
<evidence type="ECO:0000313" key="2">
    <source>
        <dbReference type="EMBL" id="SDB13408.1"/>
    </source>
</evidence>
<keyword evidence="1" id="KW-0812">Transmembrane</keyword>